<evidence type="ECO:0000313" key="1">
    <source>
        <dbReference type="EMBL" id="MED6198490.1"/>
    </source>
</evidence>
<name>A0ABU6XMI0_9FABA</name>
<accession>A0ABU6XMI0</accession>
<gene>
    <name evidence="1" type="ORF">PIB30_066764</name>
</gene>
<organism evidence="1 2">
    <name type="scientific">Stylosanthes scabra</name>
    <dbReference type="NCBI Taxonomy" id="79078"/>
    <lineage>
        <taxon>Eukaryota</taxon>
        <taxon>Viridiplantae</taxon>
        <taxon>Streptophyta</taxon>
        <taxon>Embryophyta</taxon>
        <taxon>Tracheophyta</taxon>
        <taxon>Spermatophyta</taxon>
        <taxon>Magnoliopsida</taxon>
        <taxon>eudicotyledons</taxon>
        <taxon>Gunneridae</taxon>
        <taxon>Pentapetalae</taxon>
        <taxon>rosids</taxon>
        <taxon>fabids</taxon>
        <taxon>Fabales</taxon>
        <taxon>Fabaceae</taxon>
        <taxon>Papilionoideae</taxon>
        <taxon>50 kb inversion clade</taxon>
        <taxon>dalbergioids sensu lato</taxon>
        <taxon>Dalbergieae</taxon>
        <taxon>Pterocarpus clade</taxon>
        <taxon>Stylosanthes</taxon>
    </lineage>
</organism>
<proteinExistence type="predicted"/>
<comment type="caution">
    <text evidence="1">The sequence shown here is derived from an EMBL/GenBank/DDBJ whole genome shotgun (WGS) entry which is preliminary data.</text>
</comment>
<evidence type="ECO:0000313" key="2">
    <source>
        <dbReference type="Proteomes" id="UP001341840"/>
    </source>
</evidence>
<protein>
    <submittedName>
        <fullName evidence="1">Uncharacterized protein</fullName>
    </submittedName>
</protein>
<dbReference type="EMBL" id="JASCZI010212134">
    <property type="protein sequence ID" value="MED6198490.1"/>
    <property type="molecule type" value="Genomic_DNA"/>
</dbReference>
<dbReference type="Proteomes" id="UP001341840">
    <property type="component" value="Unassembled WGS sequence"/>
</dbReference>
<keyword evidence="2" id="KW-1185">Reference proteome</keyword>
<reference evidence="1 2" key="1">
    <citation type="journal article" date="2023" name="Plants (Basel)">
        <title>Bridging the Gap: Combining Genomics and Transcriptomics Approaches to Understand Stylosanthes scabra, an Orphan Legume from the Brazilian Caatinga.</title>
        <authorList>
            <person name="Ferreira-Neto J.R.C."/>
            <person name="da Silva M.D."/>
            <person name="Binneck E."/>
            <person name="de Melo N.F."/>
            <person name="da Silva R.H."/>
            <person name="de Melo A.L.T.M."/>
            <person name="Pandolfi V."/>
            <person name="Bustamante F.O."/>
            <person name="Brasileiro-Vidal A.C."/>
            <person name="Benko-Iseppon A.M."/>
        </authorList>
    </citation>
    <scope>NUCLEOTIDE SEQUENCE [LARGE SCALE GENOMIC DNA]</scope>
    <source>
        <tissue evidence="1">Leaves</tissue>
    </source>
</reference>
<sequence length="64" mass="7462">MDDWYTRNDGLMYSRVQPGSVKPIGDVATLDDNVNKRQKRSSKGRIYGFLALRFVKYFQETSIE</sequence>